<organism evidence="1 2">
    <name type="scientific">Mycolicibacterium hassiacum (strain DSM 44199 / CIP 105218 / JCM 12690 / 3849)</name>
    <name type="common">Mycobacterium hassiacum</name>
    <dbReference type="NCBI Taxonomy" id="1122247"/>
    <lineage>
        <taxon>Bacteria</taxon>
        <taxon>Bacillati</taxon>
        <taxon>Actinomycetota</taxon>
        <taxon>Actinomycetes</taxon>
        <taxon>Mycobacteriales</taxon>
        <taxon>Mycobacteriaceae</taxon>
        <taxon>Mycolicibacterium</taxon>
    </lineage>
</organism>
<proteinExistence type="predicted"/>
<dbReference type="RefSeq" id="WP_005629833.1">
    <property type="nucleotide sequence ID" value="NZ_LR026975.1"/>
</dbReference>
<dbReference type="Proteomes" id="UP000006265">
    <property type="component" value="Unassembled WGS sequence"/>
</dbReference>
<reference evidence="1 2" key="1">
    <citation type="journal article" date="2012" name="J. Bacteriol.">
        <title>Genome sequence of Mycobacterium hassiacum DSM 44199, a rare source of heat-stable mycobacterial proteins.</title>
        <authorList>
            <person name="Tiago I."/>
            <person name="Maranha A."/>
            <person name="Mendes V."/>
            <person name="Alarico S."/>
            <person name="Moynihan P.J."/>
            <person name="Clarke A.J."/>
            <person name="Macedo-Ribeiro S."/>
            <person name="Pereira P.J."/>
            <person name="Empadinhas N."/>
        </authorList>
    </citation>
    <scope>NUCLEOTIDE SEQUENCE [LARGE SCALE GENOMIC DNA]</scope>
    <source>
        <strain evidence="2">DSM 44199 / CIP 105218 / JCM 12690 / 3849</strain>
    </source>
</reference>
<accession>K5BAL7</accession>
<dbReference type="STRING" id="1122247.GCA_000379865_00920"/>
<gene>
    <name evidence="1" type="ORF">C731_3533</name>
</gene>
<name>K5BAL7_MYCHD</name>
<evidence type="ECO:0000313" key="1">
    <source>
        <dbReference type="EMBL" id="EKF22460.1"/>
    </source>
</evidence>
<dbReference type="PATRIC" id="fig|1122247.3.peg.3389"/>
<dbReference type="EMBL" id="AMRA01000097">
    <property type="protein sequence ID" value="EKF22460.1"/>
    <property type="molecule type" value="Genomic_DNA"/>
</dbReference>
<sequence>MLKATSCAITLDQVARTLTFDHRGRLRSKEQKKSPIVVPFDEIIAVESDFGVLTGWFRIRRRGHEPWKDGIATDPHGANCPCDPTEFAERVRAAVGLPLQTGTGGPVRSDQSGVGGAQPDEPGAGGKTRKKTLGGLFDIVTRF</sequence>
<dbReference type="AlphaFoldDB" id="K5BAL7"/>
<comment type="caution">
    <text evidence="1">The sequence shown here is derived from an EMBL/GenBank/DDBJ whole genome shotgun (WGS) entry which is preliminary data.</text>
</comment>
<keyword evidence="2" id="KW-1185">Reference proteome</keyword>
<protein>
    <submittedName>
        <fullName evidence="1">Uncharacterized protein</fullName>
    </submittedName>
</protein>
<evidence type="ECO:0000313" key="2">
    <source>
        <dbReference type="Proteomes" id="UP000006265"/>
    </source>
</evidence>